<keyword evidence="2" id="KW-1185">Reference proteome</keyword>
<accession>A0A1I8BDM6</accession>
<reference evidence="3" key="1">
    <citation type="submission" date="2016-11" db="UniProtKB">
        <authorList>
            <consortium name="WormBaseParasite"/>
        </authorList>
    </citation>
    <scope>IDENTIFICATION</scope>
</reference>
<keyword evidence="1" id="KW-0472">Membrane</keyword>
<protein>
    <submittedName>
        <fullName evidence="3">Uncharacterized protein</fullName>
    </submittedName>
</protein>
<feature type="transmembrane region" description="Helical" evidence="1">
    <location>
        <begin position="109"/>
        <end position="135"/>
    </location>
</feature>
<keyword evidence="1" id="KW-1133">Transmembrane helix</keyword>
<organism evidence="2 3">
    <name type="scientific">Meloidogyne hapla</name>
    <name type="common">Root-knot nematode worm</name>
    <dbReference type="NCBI Taxonomy" id="6305"/>
    <lineage>
        <taxon>Eukaryota</taxon>
        <taxon>Metazoa</taxon>
        <taxon>Ecdysozoa</taxon>
        <taxon>Nematoda</taxon>
        <taxon>Chromadorea</taxon>
        <taxon>Rhabditida</taxon>
        <taxon>Tylenchina</taxon>
        <taxon>Tylenchomorpha</taxon>
        <taxon>Tylenchoidea</taxon>
        <taxon>Meloidogynidae</taxon>
        <taxon>Meloidogyninae</taxon>
        <taxon>Meloidogyne</taxon>
    </lineage>
</organism>
<dbReference type="AlphaFoldDB" id="A0A1I8BDM6"/>
<sequence>MALLLKTNHQILIALFLSFEIICIISSLKLTDIEEPVDCKTLYDVANETTTKLGPNWQDKINEMYKNATDKITQCRKDLNTTEYPQAVADYLDFEINSLTCSVARSNTWTVVGIIFIIAFLISTAGLAVISVLYYKNLRRNI</sequence>
<evidence type="ECO:0000256" key="1">
    <source>
        <dbReference type="SAM" id="Phobius"/>
    </source>
</evidence>
<keyword evidence="1" id="KW-0812">Transmembrane</keyword>
<evidence type="ECO:0000313" key="2">
    <source>
        <dbReference type="Proteomes" id="UP000095281"/>
    </source>
</evidence>
<evidence type="ECO:0000313" key="3">
    <source>
        <dbReference type="WBParaSite" id="MhA1_Contig196.frz3.gene28"/>
    </source>
</evidence>
<dbReference type="Proteomes" id="UP000095281">
    <property type="component" value="Unplaced"/>
</dbReference>
<proteinExistence type="predicted"/>
<feature type="transmembrane region" description="Helical" evidence="1">
    <location>
        <begin position="12"/>
        <end position="28"/>
    </location>
</feature>
<dbReference type="WBParaSite" id="MhA1_Contig196.frz3.gene28">
    <property type="protein sequence ID" value="MhA1_Contig196.frz3.gene28"/>
    <property type="gene ID" value="MhA1_Contig196.frz3.gene28"/>
</dbReference>
<name>A0A1I8BDM6_MELHA</name>